<name>A0A2S4WK73_9BASI</name>
<evidence type="ECO:0000256" key="1">
    <source>
        <dbReference type="SAM" id="MobiDB-lite"/>
    </source>
</evidence>
<protein>
    <submittedName>
        <fullName evidence="2">Uncharacterized protein</fullName>
    </submittedName>
</protein>
<accession>A0A2S4WK73</accession>
<reference evidence="3" key="3">
    <citation type="journal article" date="2018" name="Mol. Plant Microbe Interact.">
        <title>Genome sequence resources for the wheat stripe rust pathogen (Puccinia striiformis f. sp. tritici) and the barley stripe rust pathogen (Puccinia striiformis f. sp. hordei).</title>
        <authorList>
            <person name="Xia C."/>
            <person name="Wang M."/>
            <person name="Yin C."/>
            <person name="Cornejo O.E."/>
            <person name="Hulbert S.H."/>
            <person name="Chen X."/>
        </authorList>
    </citation>
    <scope>NUCLEOTIDE SEQUENCE [LARGE SCALE GENOMIC DNA]</scope>
    <source>
        <strain evidence="3">93TX-2</strain>
    </source>
</reference>
<dbReference type="AlphaFoldDB" id="A0A2S4WK73"/>
<reference evidence="3" key="2">
    <citation type="journal article" date="2018" name="BMC Genomics">
        <title>Genomic insights into host adaptation between the wheat stripe rust pathogen (Puccinia striiformis f. sp. tritici) and the barley stripe rust pathogen (Puccinia striiformis f. sp. hordei).</title>
        <authorList>
            <person name="Xia C."/>
            <person name="Wang M."/>
            <person name="Yin C."/>
            <person name="Cornejo O.E."/>
            <person name="Hulbert S.H."/>
            <person name="Chen X."/>
        </authorList>
    </citation>
    <scope>NUCLEOTIDE SEQUENCE [LARGE SCALE GENOMIC DNA]</scope>
    <source>
        <strain evidence="3">93TX-2</strain>
    </source>
</reference>
<organism evidence="2 3">
    <name type="scientific">Puccinia striiformis</name>
    <dbReference type="NCBI Taxonomy" id="27350"/>
    <lineage>
        <taxon>Eukaryota</taxon>
        <taxon>Fungi</taxon>
        <taxon>Dikarya</taxon>
        <taxon>Basidiomycota</taxon>
        <taxon>Pucciniomycotina</taxon>
        <taxon>Pucciniomycetes</taxon>
        <taxon>Pucciniales</taxon>
        <taxon>Pucciniaceae</taxon>
        <taxon>Puccinia</taxon>
    </lineage>
</organism>
<comment type="caution">
    <text evidence="2">The sequence shown here is derived from an EMBL/GenBank/DDBJ whole genome shotgun (WGS) entry which is preliminary data.</text>
</comment>
<evidence type="ECO:0000313" key="3">
    <source>
        <dbReference type="Proteomes" id="UP000238274"/>
    </source>
</evidence>
<sequence>MTRQQSPPPEENKEPHHDLGEEPEDHDSSAPSGNQTPSGTQGGPDSTNQEQLELRPKGKENAVVRKGVVTVE</sequence>
<feature type="compositionally biased region" description="Basic and acidic residues" evidence="1">
    <location>
        <begin position="10"/>
        <end position="20"/>
    </location>
</feature>
<evidence type="ECO:0000313" key="2">
    <source>
        <dbReference type="EMBL" id="POW22163.1"/>
    </source>
</evidence>
<gene>
    <name evidence="2" type="ORF">PSHT_01599</name>
</gene>
<feature type="compositionally biased region" description="Basic and acidic residues" evidence="1">
    <location>
        <begin position="52"/>
        <end position="63"/>
    </location>
</feature>
<feature type="region of interest" description="Disordered" evidence="1">
    <location>
        <begin position="1"/>
        <end position="72"/>
    </location>
</feature>
<dbReference type="Proteomes" id="UP000238274">
    <property type="component" value="Unassembled WGS sequence"/>
</dbReference>
<reference evidence="2 3" key="1">
    <citation type="submission" date="2017-12" db="EMBL/GenBank/DDBJ databases">
        <title>Gene loss provides genomic basis for host adaptation in cereal stripe rust fungi.</title>
        <authorList>
            <person name="Xia C."/>
        </authorList>
    </citation>
    <scope>NUCLEOTIDE SEQUENCE [LARGE SCALE GENOMIC DNA]</scope>
    <source>
        <strain evidence="2 3">93TX-2</strain>
    </source>
</reference>
<proteinExistence type="predicted"/>
<dbReference type="EMBL" id="PKSM01000013">
    <property type="protein sequence ID" value="POW22163.1"/>
    <property type="molecule type" value="Genomic_DNA"/>
</dbReference>
<feature type="compositionally biased region" description="Polar residues" evidence="1">
    <location>
        <begin position="29"/>
        <end position="51"/>
    </location>
</feature>
<dbReference type="VEuPathDB" id="FungiDB:PSHT_01599"/>
<keyword evidence="3" id="KW-1185">Reference proteome</keyword>